<keyword evidence="8 10" id="KW-0406">Ion transport</keyword>
<comment type="similarity">
    <text evidence="10">Belongs to the TrkH potassium transport family.</text>
</comment>
<dbReference type="PIRSF" id="PIRSF006247">
    <property type="entry name" value="TrkH"/>
    <property type="match status" value="1"/>
</dbReference>
<comment type="subcellular location">
    <subcellularLocation>
        <location evidence="10">Cell inner membrane</location>
        <topology evidence="10">Multi-pass membrane protein</topology>
    </subcellularLocation>
    <subcellularLocation>
        <location evidence="1">Cell membrane</location>
        <topology evidence="1">Multi-pass membrane protein</topology>
    </subcellularLocation>
</comment>
<dbReference type="GO" id="GO:0015379">
    <property type="term" value="F:potassium:chloride symporter activity"/>
    <property type="evidence" value="ECO:0007669"/>
    <property type="project" value="InterPro"/>
</dbReference>
<evidence type="ECO:0000256" key="2">
    <source>
        <dbReference type="ARBA" id="ARBA00022448"/>
    </source>
</evidence>
<keyword evidence="6 10" id="KW-0630">Potassium</keyword>
<dbReference type="AlphaFoldDB" id="A0A090KEC5"/>
<dbReference type="EMBL" id="FPLD01000069">
    <property type="protein sequence ID" value="SGZ03657.1"/>
    <property type="molecule type" value="Genomic_DNA"/>
</dbReference>
<keyword evidence="7" id="KW-1133">Transmembrane helix</keyword>
<keyword evidence="2 10" id="KW-0813">Transport</keyword>
<keyword evidence="10" id="KW-0997">Cell inner membrane</keyword>
<dbReference type="InterPro" id="IPR004772">
    <property type="entry name" value="TrkH"/>
</dbReference>
<dbReference type="KEGG" id="mvs:MVIS_4341"/>
<comment type="function">
    <text evidence="10">Low-affinity potassium transport system. Interacts with Trk system potassium uptake protein TrkA.</text>
</comment>
<name>A0A090KEC5_9GAMM</name>
<dbReference type="RefSeq" id="WP_045112255.1">
    <property type="nucleotide sequence ID" value="NZ_CAWRBC010000156.1"/>
</dbReference>
<organism evidence="11 12">
    <name type="scientific">Moritella viscosa</name>
    <dbReference type="NCBI Taxonomy" id="80854"/>
    <lineage>
        <taxon>Bacteria</taxon>
        <taxon>Pseudomonadati</taxon>
        <taxon>Pseudomonadota</taxon>
        <taxon>Gammaproteobacteria</taxon>
        <taxon>Alteromonadales</taxon>
        <taxon>Moritellaceae</taxon>
        <taxon>Moritella</taxon>
    </lineage>
</organism>
<dbReference type="PANTHER" id="PTHR32024:SF3">
    <property type="entry name" value="TRK SYSTEM POTASSIUM UPTAKE PROTEIN"/>
    <property type="match status" value="1"/>
</dbReference>
<evidence type="ECO:0000256" key="1">
    <source>
        <dbReference type="ARBA" id="ARBA00004651"/>
    </source>
</evidence>
<evidence type="ECO:0000313" key="11">
    <source>
        <dbReference type="EMBL" id="SGZ03657.1"/>
    </source>
</evidence>
<evidence type="ECO:0000256" key="9">
    <source>
        <dbReference type="ARBA" id="ARBA00023136"/>
    </source>
</evidence>
<evidence type="ECO:0000256" key="5">
    <source>
        <dbReference type="ARBA" id="ARBA00022692"/>
    </source>
</evidence>
<proteinExistence type="inferred from homology"/>
<dbReference type="PATRIC" id="fig|80854.5.peg.4599"/>
<reference evidence="11 12" key="1">
    <citation type="submission" date="2016-11" db="EMBL/GenBank/DDBJ databases">
        <authorList>
            <person name="Jaros S."/>
            <person name="Januszkiewicz K."/>
            <person name="Wedrychowicz H."/>
        </authorList>
    </citation>
    <scope>NUCLEOTIDE SEQUENCE [LARGE SCALE GENOMIC DNA]</scope>
    <source>
        <strain evidence="11">NVI 5450</strain>
    </source>
</reference>
<dbReference type="InterPro" id="IPR003445">
    <property type="entry name" value="Cat_transpt"/>
</dbReference>
<evidence type="ECO:0000256" key="7">
    <source>
        <dbReference type="ARBA" id="ARBA00022989"/>
    </source>
</evidence>
<keyword evidence="5" id="KW-0812">Transmembrane</keyword>
<dbReference type="HOGENOM" id="CLU_030708_0_1_6"/>
<dbReference type="Proteomes" id="UP000183794">
    <property type="component" value="Unassembled WGS sequence"/>
</dbReference>
<evidence type="ECO:0000256" key="6">
    <source>
        <dbReference type="ARBA" id="ARBA00022958"/>
    </source>
</evidence>
<keyword evidence="9 10" id="KW-0472">Membrane</keyword>
<evidence type="ECO:0000256" key="3">
    <source>
        <dbReference type="ARBA" id="ARBA00022475"/>
    </source>
</evidence>
<dbReference type="Pfam" id="PF02386">
    <property type="entry name" value="TrkH"/>
    <property type="match status" value="1"/>
</dbReference>
<dbReference type="PANTHER" id="PTHR32024">
    <property type="entry name" value="TRK SYSTEM POTASSIUM UPTAKE PROTEIN TRKG-RELATED"/>
    <property type="match status" value="1"/>
</dbReference>
<evidence type="ECO:0000256" key="10">
    <source>
        <dbReference type="PIRNR" id="PIRNR006247"/>
    </source>
</evidence>
<evidence type="ECO:0000256" key="4">
    <source>
        <dbReference type="ARBA" id="ARBA00022538"/>
    </source>
</evidence>
<keyword evidence="3 10" id="KW-1003">Cell membrane</keyword>
<evidence type="ECO:0000313" key="12">
    <source>
        <dbReference type="Proteomes" id="UP000183794"/>
    </source>
</evidence>
<protein>
    <recommendedName>
        <fullName evidence="10">Trk system potassium uptake protein</fullName>
    </recommendedName>
</protein>
<sequence>MVNFKPVLFMASVVLRALALFMIAPLVLALSTDGHGAPEFFKSIIITTIASGLFWHKGRSKVFRLGIREMFLLTTCVWIIASAFAALPLMLIQHISYTDAYFETMSGITTTGSTVLSNLDATAHSVLLWRSILQWLGGVGFVVMGVAVLPYLNVGGMRLFQTESSDWSDKNTAKTQHTAAYVMYVYLSLTVLCYFGYLAAGMTSFEAVNHAMTTLSTGGYSTSDQSMAHFSNSAQWNGSFFMFLGGLPFLLLISAIHRRDIKVLINDAQIIGFGKLILVMTIMMSLYLWQKGVFELTDAIRISMFNIISVVTTTGFGLTDFGTWGEFTTVLFAGLMFTGACSGSTSGGIKIFRFQIAFTLFRKQMSQLVHPSGVFRQHYNGRNVNDVIVRSVVAFGSAFIATVSILAAILSIIGLDPVTSITGAITAVANVGPGLGPVIGPSGNFASLPDTAKWALSLGMLMGRLEIMTVLVLVTPAFWKS</sequence>
<dbReference type="OrthoDB" id="9810952at2"/>
<gene>
    <name evidence="11" type="ORF">NVI5450_2685</name>
</gene>
<dbReference type="GO" id="GO:0005886">
    <property type="term" value="C:plasma membrane"/>
    <property type="evidence" value="ECO:0007669"/>
    <property type="project" value="UniProtKB-SubCell"/>
</dbReference>
<dbReference type="NCBIfam" id="TIGR00933">
    <property type="entry name" value="2a38"/>
    <property type="match status" value="1"/>
</dbReference>
<keyword evidence="4 10" id="KW-0633">Potassium transport</keyword>
<accession>A0A090KEC5</accession>
<dbReference type="STRING" id="80854.MVIS_4341"/>
<evidence type="ECO:0000256" key="8">
    <source>
        <dbReference type="ARBA" id="ARBA00023065"/>
    </source>
</evidence>